<evidence type="ECO:0000256" key="2">
    <source>
        <dbReference type="HAMAP-Rule" id="MF_01940"/>
    </source>
</evidence>
<comment type="similarity">
    <text evidence="2">Belongs to the 2H phosphoesterase superfamily. ThpR family.</text>
</comment>
<dbReference type="PANTHER" id="PTHR35561">
    <property type="entry name" value="RNA 2',3'-CYCLIC PHOSPHODIESTERASE"/>
    <property type="match status" value="1"/>
</dbReference>
<feature type="active site" description="Proton donor" evidence="2">
    <location>
        <position position="42"/>
    </location>
</feature>
<keyword evidence="1 2" id="KW-0378">Hydrolase</keyword>
<protein>
    <recommendedName>
        <fullName evidence="2">RNA 2',3'-cyclic phosphodiesterase</fullName>
        <shortName evidence="2">RNA 2',3'-CPDase</shortName>
        <ecNumber evidence="2">3.1.4.58</ecNumber>
    </recommendedName>
</protein>
<feature type="short sequence motif" description="HXTX 2" evidence="2">
    <location>
        <begin position="128"/>
        <end position="131"/>
    </location>
</feature>
<comment type="function">
    <text evidence="2">Hydrolyzes RNA 2',3'-cyclic phosphodiester to an RNA 2'-phosphomonoester.</text>
</comment>
<dbReference type="EC" id="3.1.4.58" evidence="2"/>
<keyword evidence="4" id="KW-1185">Reference proteome</keyword>
<evidence type="ECO:0000256" key="1">
    <source>
        <dbReference type="ARBA" id="ARBA00022801"/>
    </source>
</evidence>
<accession>A0ABZ0L871</accession>
<sequence>MNSHYFVGIKAPLSIQSQVVRYRETLQLDQQYKVLPVMEDLHLTLFFIGALTDQQCHLLNERLATLAMNHQPFPLSIDGLSYFGSPTGPRVVYLSVEPSNQLNLLQQSIANIVSELLLIEATNPFTPHITIAKKRKTTEDSVIPIEKFTKVDFATEQFSLYKIHPAKTPKYEALFTYSLKNSSG</sequence>
<gene>
    <name evidence="3" type="primary">thpR</name>
    <name evidence="3" type="ORF">QWT69_04880</name>
</gene>
<dbReference type="HAMAP" id="MF_01940">
    <property type="entry name" value="RNA_CPDase"/>
    <property type="match status" value="1"/>
</dbReference>
<dbReference type="Pfam" id="PF13563">
    <property type="entry name" value="2_5_RNA_ligase2"/>
    <property type="match status" value="1"/>
</dbReference>
<dbReference type="RefSeq" id="WP_317969538.1">
    <property type="nucleotide sequence ID" value="NZ_CP129118.1"/>
</dbReference>
<proteinExistence type="inferred from homology"/>
<feature type="short sequence motif" description="HXTX 1" evidence="2">
    <location>
        <begin position="42"/>
        <end position="45"/>
    </location>
</feature>
<dbReference type="Gene3D" id="3.90.1140.10">
    <property type="entry name" value="Cyclic phosphodiesterase"/>
    <property type="match status" value="1"/>
</dbReference>
<dbReference type="Proteomes" id="UP001303902">
    <property type="component" value="Chromosome"/>
</dbReference>
<evidence type="ECO:0000313" key="3">
    <source>
        <dbReference type="EMBL" id="WOV88457.1"/>
    </source>
</evidence>
<dbReference type="InterPro" id="IPR009097">
    <property type="entry name" value="Cyclic_Pdiesterase"/>
</dbReference>
<dbReference type="PANTHER" id="PTHR35561:SF1">
    <property type="entry name" value="RNA 2',3'-CYCLIC PHOSPHODIESTERASE"/>
    <property type="match status" value="1"/>
</dbReference>
<organism evidence="3 4">
    <name type="scientific">Sporosarcina oncorhynchi</name>
    <dbReference type="NCBI Taxonomy" id="3056444"/>
    <lineage>
        <taxon>Bacteria</taxon>
        <taxon>Bacillati</taxon>
        <taxon>Bacillota</taxon>
        <taxon>Bacilli</taxon>
        <taxon>Bacillales</taxon>
        <taxon>Caryophanaceae</taxon>
        <taxon>Sporosarcina</taxon>
    </lineage>
</organism>
<feature type="active site" description="Proton acceptor" evidence="2">
    <location>
        <position position="128"/>
    </location>
</feature>
<dbReference type="NCBIfam" id="TIGR02258">
    <property type="entry name" value="2_5_ligase"/>
    <property type="match status" value="1"/>
</dbReference>
<reference evidence="3 4" key="1">
    <citation type="submission" date="2023-06" db="EMBL/GenBank/DDBJ databases">
        <title>Sporosarcina sp. nov., isolated from Korean tranditional fermented seafood 'Jeotgal'.</title>
        <authorList>
            <person name="Yang A.I."/>
            <person name="Shin N.-R."/>
        </authorList>
    </citation>
    <scope>NUCLEOTIDE SEQUENCE [LARGE SCALE GENOMIC DNA]</scope>
    <source>
        <strain evidence="3 4">T2O-4</strain>
    </source>
</reference>
<evidence type="ECO:0000313" key="4">
    <source>
        <dbReference type="Proteomes" id="UP001303902"/>
    </source>
</evidence>
<dbReference type="SUPFAM" id="SSF55144">
    <property type="entry name" value="LigT-like"/>
    <property type="match status" value="1"/>
</dbReference>
<dbReference type="EMBL" id="CP129118">
    <property type="protein sequence ID" value="WOV88457.1"/>
    <property type="molecule type" value="Genomic_DNA"/>
</dbReference>
<name>A0ABZ0L871_9BACL</name>
<dbReference type="InterPro" id="IPR004175">
    <property type="entry name" value="RNA_CPDase"/>
</dbReference>
<comment type="catalytic activity">
    <reaction evidence="2">
        <text>a 3'-end 2',3'-cyclophospho-ribonucleotide-RNA + H2O = a 3'-end 2'-phospho-ribonucleotide-RNA + H(+)</text>
        <dbReference type="Rhea" id="RHEA:11828"/>
        <dbReference type="Rhea" id="RHEA-COMP:10464"/>
        <dbReference type="Rhea" id="RHEA-COMP:17353"/>
        <dbReference type="ChEBI" id="CHEBI:15377"/>
        <dbReference type="ChEBI" id="CHEBI:15378"/>
        <dbReference type="ChEBI" id="CHEBI:83064"/>
        <dbReference type="ChEBI" id="CHEBI:173113"/>
        <dbReference type="EC" id="3.1.4.58"/>
    </reaction>
</comment>